<feature type="region of interest" description="Disordered" evidence="1">
    <location>
        <begin position="152"/>
        <end position="185"/>
    </location>
</feature>
<accession>A0AAD3CM71</accession>
<feature type="compositionally biased region" description="Basic and acidic residues" evidence="1">
    <location>
        <begin position="221"/>
        <end position="237"/>
    </location>
</feature>
<feature type="compositionally biased region" description="Low complexity" evidence="1">
    <location>
        <begin position="45"/>
        <end position="69"/>
    </location>
</feature>
<proteinExistence type="predicted"/>
<protein>
    <submittedName>
        <fullName evidence="2">Uncharacterized protein</fullName>
    </submittedName>
</protein>
<feature type="compositionally biased region" description="Basic residues" evidence="1">
    <location>
        <begin position="1"/>
        <end position="14"/>
    </location>
</feature>
<dbReference type="AlphaFoldDB" id="A0AAD3CM71"/>
<feature type="compositionally biased region" description="Basic residues" evidence="1">
    <location>
        <begin position="21"/>
        <end position="30"/>
    </location>
</feature>
<comment type="caution">
    <text evidence="2">The sequence shown here is derived from an EMBL/GenBank/DDBJ whole genome shotgun (WGS) entry which is preliminary data.</text>
</comment>
<feature type="compositionally biased region" description="Basic and acidic residues" evidence="1">
    <location>
        <begin position="31"/>
        <end position="40"/>
    </location>
</feature>
<feature type="compositionally biased region" description="Basic residues" evidence="1">
    <location>
        <begin position="609"/>
        <end position="618"/>
    </location>
</feature>
<evidence type="ECO:0000313" key="3">
    <source>
        <dbReference type="Proteomes" id="UP001054902"/>
    </source>
</evidence>
<evidence type="ECO:0000256" key="1">
    <source>
        <dbReference type="SAM" id="MobiDB-lite"/>
    </source>
</evidence>
<reference evidence="2 3" key="1">
    <citation type="journal article" date="2021" name="Sci. Rep.">
        <title>The genome of the diatom Chaetoceros tenuissimus carries an ancient integrated fragment of an extant virus.</title>
        <authorList>
            <person name="Hongo Y."/>
            <person name="Kimura K."/>
            <person name="Takaki Y."/>
            <person name="Yoshida Y."/>
            <person name="Baba S."/>
            <person name="Kobayashi G."/>
            <person name="Nagasaki K."/>
            <person name="Hano T."/>
            <person name="Tomaru Y."/>
        </authorList>
    </citation>
    <scope>NUCLEOTIDE SEQUENCE [LARGE SCALE GENOMIC DNA]</scope>
    <source>
        <strain evidence="2 3">NIES-3715</strain>
    </source>
</reference>
<feature type="region of interest" description="Disordered" evidence="1">
    <location>
        <begin position="199"/>
        <end position="311"/>
    </location>
</feature>
<feature type="region of interest" description="Disordered" evidence="1">
    <location>
        <begin position="325"/>
        <end position="373"/>
    </location>
</feature>
<feature type="region of interest" description="Disordered" evidence="1">
    <location>
        <begin position="605"/>
        <end position="624"/>
    </location>
</feature>
<dbReference type="Proteomes" id="UP001054902">
    <property type="component" value="Unassembled WGS sequence"/>
</dbReference>
<feature type="compositionally biased region" description="Polar residues" evidence="1">
    <location>
        <begin position="152"/>
        <end position="166"/>
    </location>
</feature>
<dbReference type="EMBL" id="BLLK01000023">
    <property type="protein sequence ID" value="GFH47620.1"/>
    <property type="molecule type" value="Genomic_DNA"/>
</dbReference>
<feature type="compositionally biased region" description="Pro residues" evidence="1">
    <location>
        <begin position="283"/>
        <end position="292"/>
    </location>
</feature>
<sequence length="624" mass="70719">MVKLKKLFRRRKGGKKENQKNKKVKKNKRKNQVEEEKEKVTPTQSHSSHSFYSSEYSSYSYDSSSYDSSWDSEDGSDGDYTYDTNDDEGVACAPACDLNLTQTIEKLALRQKNYIEKTGNDMKNVTSKANEHLKSLSNQMEEKFQSIVHSLQVPSESMDQPALSQDTDPDVEEKDVHGVEGDVETVSDKLSIMQRIGKQMQDWGKGSLSREIENVSTSFSDESKSTMGDEKSCKTESFDSNVTDDSQRDDMEQVEEDREPESTARGRSREPRDIPRDELVPIRDPPPPPTSPSPKIMNRKQNDTVISPVRSLKSSIPLKTIVEEKNSRSLSPAEQKVSALKQESIMTYTSPKKKMEHTPQIKKMMFSPPTENAYNRRERARSYGSFGSDVGRIALSPRLAPSPKDAKNSFSKRVMPSSQWVPTVSKMDQITSPNPNKMKSTKVHRRVRSANVPRQSIEEIVAEVISKQPNGTIESEWFPFSDDVSLKFDQKESKSMKQEKTLSNNSNAFNFDQEVDTPFDEIAHNRHTLRNKESKNKVTKVVMDTIGKQDENLFAVEQFGKNNAPERNTATNHHFDWDNFVGLDTKGSDFANDRADELLLVSGALSPRHSTKGKKRNNMKTVEV</sequence>
<feature type="compositionally biased region" description="Basic and acidic residues" evidence="1">
    <location>
        <begin position="260"/>
        <end position="281"/>
    </location>
</feature>
<keyword evidence="3" id="KW-1185">Reference proteome</keyword>
<gene>
    <name evidence="2" type="ORF">CTEN210_04095</name>
</gene>
<name>A0AAD3CM71_9STRA</name>
<evidence type="ECO:0000313" key="2">
    <source>
        <dbReference type="EMBL" id="GFH47620.1"/>
    </source>
</evidence>
<organism evidence="2 3">
    <name type="scientific">Chaetoceros tenuissimus</name>
    <dbReference type="NCBI Taxonomy" id="426638"/>
    <lineage>
        <taxon>Eukaryota</taxon>
        <taxon>Sar</taxon>
        <taxon>Stramenopiles</taxon>
        <taxon>Ochrophyta</taxon>
        <taxon>Bacillariophyta</taxon>
        <taxon>Coscinodiscophyceae</taxon>
        <taxon>Chaetocerotophycidae</taxon>
        <taxon>Chaetocerotales</taxon>
        <taxon>Chaetocerotaceae</taxon>
        <taxon>Chaetoceros</taxon>
    </lineage>
</organism>
<feature type="region of interest" description="Disordered" evidence="1">
    <location>
        <begin position="395"/>
        <end position="414"/>
    </location>
</feature>
<feature type="region of interest" description="Disordered" evidence="1">
    <location>
        <begin position="1"/>
        <end position="88"/>
    </location>
</feature>